<evidence type="ECO:0000256" key="3">
    <source>
        <dbReference type="ARBA" id="ARBA00023082"/>
    </source>
</evidence>
<comment type="similarity">
    <text evidence="1 6">Belongs to the sigma-70 factor family. ECF subfamily.</text>
</comment>
<dbReference type="SUPFAM" id="SSF88946">
    <property type="entry name" value="Sigma2 domain of RNA polymerase sigma factors"/>
    <property type="match status" value="1"/>
</dbReference>
<dbReference type="GO" id="GO:0006352">
    <property type="term" value="P:DNA-templated transcription initiation"/>
    <property type="evidence" value="ECO:0007669"/>
    <property type="project" value="InterPro"/>
</dbReference>
<dbReference type="AlphaFoldDB" id="A0A1K1N603"/>
<evidence type="ECO:0000256" key="6">
    <source>
        <dbReference type="RuleBase" id="RU000716"/>
    </source>
</evidence>
<evidence type="ECO:0000256" key="2">
    <source>
        <dbReference type="ARBA" id="ARBA00023015"/>
    </source>
</evidence>
<dbReference type="Pfam" id="PF04542">
    <property type="entry name" value="Sigma70_r2"/>
    <property type="match status" value="1"/>
</dbReference>
<dbReference type="EMBL" id="FPIY01000001">
    <property type="protein sequence ID" value="SFW30848.1"/>
    <property type="molecule type" value="Genomic_DNA"/>
</dbReference>
<organism evidence="9 10">
    <name type="scientific">Cellulophaga fucicola</name>
    <dbReference type="NCBI Taxonomy" id="76595"/>
    <lineage>
        <taxon>Bacteria</taxon>
        <taxon>Pseudomonadati</taxon>
        <taxon>Bacteroidota</taxon>
        <taxon>Flavobacteriia</taxon>
        <taxon>Flavobacteriales</taxon>
        <taxon>Flavobacteriaceae</taxon>
        <taxon>Cellulophaga</taxon>
    </lineage>
</organism>
<dbReference type="InterPro" id="IPR013324">
    <property type="entry name" value="RNA_pol_sigma_r3/r4-like"/>
</dbReference>
<evidence type="ECO:0000313" key="9">
    <source>
        <dbReference type="EMBL" id="SFW30848.1"/>
    </source>
</evidence>
<dbReference type="RefSeq" id="WP_072302835.1">
    <property type="nucleotide sequence ID" value="NZ_FPIY01000001.1"/>
</dbReference>
<dbReference type="PROSITE" id="PS01063">
    <property type="entry name" value="SIGMA70_ECF"/>
    <property type="match status" value="1"/>
</dbReference>
<dbReference type="NCBIfam" id="TIGR02937">
    <property type="entry name" value="sigma70-ECF"/>
    <property type="match status" value="1"/>
</dbReference>
<dbReference type="InterPro" id="IPR007627">
    <property type="entry name" value="RNA_pol_sigma70_r2"/>
</dbReference>
<dbReference type="InterPro" id="IPR036388">
    <property type="entry name" value="WH-like_DNA-bd_sf"/>
</dbReference>
<reference evidence="10" key="1">
    <citation type="submission" date="2016-11" db="EMBL/GenBank/DDBJ databases">
        <authorList>
            <person name="Varghese N."/>
            <person name="Submissions S."/>
        </authorList>
    </citation>
    <scope>NUCLEOTIDE SEQUENCE [LARGE SCALE GENOMIC DNA]</scope>
    <source>
        <strain evidence="10">DSM 24786</strain>
    </source>
</reference>
<dbReference type="GO" id="GO:0016987">
    <property type="term" value="F:sigma factor activity"/>
    <property type="evidence" value="ECO:0007669"/>
    <property type="project" value="UniProtKB-KW"/>
</dbReference>
<dbReference type="Gene3D" id="1.10.1740.10">
    <property type="match status" value="1"/>
</dbReference>
<dbReference type="GO" id="GO:0003677">
    <property type="term" value="F:DNA binding"/>
    <property type="evidence" value="ECO:0007669"/>
    <property type="project" value="UniProtKB-KW"/>
</dbReference>
<evidence type="ECO:0000259" key="7">
    <source>
        <dbReference type="Pfam" id="PF04542"/>
    </source>
</evidence>
<protein>
    <recommendedName>
        <fullName evidence="6">RNA polymerase sigma factor</fullName>
    </recommendedName>
</protein>
<dbReference type="PANTHER" id="PTHR43133:SF51">
    <property type="entry name" value="RNA POLYMERASE SIGMA FACTOR"/>
    <property type="match status" value="1"/>
</dbReference>
<dbReference type="Pfam" id="PF08281">
    <property type="entry name" value="Sigma70_r4_2"/>
    <property type="match status" value="1"/>
</dbReference>
<feature type="domain" description="RNA polymerase sigma-70 region 2" evidence="7">
    <location>
        <begin position="21"/>
        <end position="87"/>
    </location>
</feature>
<proteinExistence type="inferred from homology"/>
<dbReference type="OrthoDB" id="1160671at2"/>
<accession>A0A1K1N603</accession>
<name>A0A1K1N603_9FLAO</name>
<dbReference type="SUPFAM" id="SSF88659">
    <property type="entry name" value="Sigma3 and sigma4 domains of RNA polymerase sigma factors"/>
    <property type="match status" value="1"/>
</dbReference>
<evidence type="ECO:0000256" key="4">
    <source>
        <dbReference type="ARBA" id="ARBA00023125"/>
    </source>
</evidence>
<dbReference type="InterPro" id="IPR000838">
    <property type="entry name" value="RNA_pol_sigma70_ECF_CS"/>
</dbReference>
<dbReference type="InterPro" id="IPR014284">
    <property type="entry name" value="RNA_pol_sigma-70_dom"/>
</dbReference>
<dbReference type="InterPro" id="IPR039425">
    <property type="entry name" value="RNA_pol_sigma-70-like"/>
</dbReference>
<evidence type="ECO:0000259" key="8">
    <source>
        <dbReference type="Pfam" id="PF08281"/>
    </source>
</evidence>
<dbReference type="STRING" id="76595.SAMN05660313_01206"/>
<dbReference type="InterPro" id="IPR013249">
    <property type="entry name" value="RNA_pol_sigma70_r4_t2"/>
</dbReference>
<evidence type="ECO:0000256" key="1">
    <source>
        <dbReference type="ARBA" id="ARBA00010641"/>
    </source>
</evidence>
<gene>
    <name evidence="9" type="ORF">SAMN05660313_01206</name>
</gene>
<evidence type="ECO:0000256" key="5">
    <source>
        <dbReference type="ARBA" id="ARBA00023163"/>
    </source>
</evidence>
<keyword evidence="4 6" id="KW-0238">DNA-binding</keyword>
<keyword evidence="5 6" id="KW-0804">Transcription</keyword>
<dbReference type="CDD" id="cd06171">
    <property type="entry name" value="Sigma70_r4"/>
    <property type="match status" value="1"/>
</dbReference>
<dbReference type="Gene3D" id="1.10.10.10">
    <property type="entry name" value="Winged helix-like DNA-binding domain superfamily/Winged helix DNA-binding domain"/>
    <property type="match status" value="1"/>
</dbReference>
<keyword evidence="3 6" id="KW-0731">Sigma factor</keyword>
<dbReference type="PANTHER" id="PTHR43133">
    <property type="entry name" value="RNA POLYMERASE ECF-TYPE SIGMA FACTO"/>
    <property type="match status" value="1"/>
</dbReference>
<keyword evidence="2 6" id="KW-0805">Transcription regulation</keyword>
<keyword evidence="10" id="KW-1185">Reference proteome</keyword>
<evidence type="ECO:0000313" key="10">
    <source>
        <dbReference type="Proteomes" id="UP000183257"/>
    </source>
</evidence>
<dbReference type="Proteomes" id="UP000183257">
    <property type="component" value="Unassembled WGS sequence"/>
</dbReference>
<feature type="domain" description="RNA polymerase sigma factor 70 region 4 type 2" evidence="8">
    <location>
        <begin position="118"/>
        <end position="164"/>
    </location>
</feature>
<sequence>MFTSDIITKCKANNRKAQMQLYKQYCNGMYCVAMRFLKNEDDAQDVVQEAFINAFQKIDQFSGDVTFGAWLKKIVVHKCLDFIKAKKDKHLELTETNLRVVEDDNWLVEDTVTLPQIKFAIAQLPTKYKCVVQLYLIEGYDHSETSNILSITESACRTRLLRGKGLLKELLKEKRYGTGS</sequence>
<dbReference type="InterPro" id="IPR013325">
    <property type="entry name" value="RNA_pol_sigma_r2"/>
</dbReference>